<dbReference type="AlphaFoldDB" id="A0A8S1KYI1"/>
<protein>
    <submittedName>
        <fullName evidence="1">Uncharacterized protein</fullName>
    </submittedName>
</protein>
<proteinExistence type="predicted"/>
<keyword evidence="2" id="KW-1185">Reference proteome</keyword>
<accession>A0A8S1KYI1</accession>
<dbReference type="EMBL" id="CAJJDN010000014">
    <property type="protein sequence ID" value="CAD8059957.1"/>
    <property type="molecule type" value="Genomic_DNA"/>
</dbReference>
<gene>
    <name evidence="1" type="ORF">PSON_ATCC_30995.1.T0140002</name>
</gene>
<comment type="caution">
    <text evidence="1">The sequence shown here is derived from an EMBL/GenBank/DDBJ whole genome shotgun (WGS) entry which is preliminary data.</text>
</comment>
<sequence>MNLVELDLNQFRQFKWSGTWTWSWIRTRYNWIGWTYCCQTTNKLIFQLIYFAIQYGDTHSQQTFDASKQNSAQQLRQPPLFGSN</sequence>
<name>A0A8S1KYI1_9CILI</name>
<evidence type="ECO:0000313" key="2">
    <source>
        <dbReference type="Proteomes" id="UP000692954"/>
    </source>
</evidence>
<reference evidence="1" key="1">
    <citation type="submission" date="2021-01" db="EMBL/GenBank/DDBJ databases">
        <authorList>
            <consortium name="Genoscope - CEA"/>
            <person name="William W."/>
        </authorList>
    </citation>
    <scope>NUCLEOTIDE SEQUENCE</scope>
</reference>
<organism evidence="1 2">
    <name type="scientific">Paramecium sonneborni</name>
    <dbReference type="NCBI Taxonomy" id="65129"/>
    <lineage>
        <taxon>Eukaryota</taxon>
        <taxon>Sar</taxon>
        <taxon>Alveolata</taxon>
        <taxon>Ciliophora</taxon>
        <taxon>Intramacronucleata</taxon>
        <taxon>Oligohymenophorea</taxon>
        <taxon>Peniculida</taxon>
        <taxon>Parameciidae</taxon>
        <taxon>Paramecium</taxon>
    </lineage>
</organism>
<evidence type="ECO:0000313" key="1">
    <source>
        <dbReference type="EMBL" id="CAD8059957.1"/>
    </source>
</evidence>
<dbReference type="Proteomes" id="UP000692954">
    <property type="component" value="Unassembled WGS sequence"/>
</dbReference>